<sequence length="219" mass="25393">MEDTYAIGHLKKMMEDCWLQTLSGQAFWPLEPERATPPIEDFAASLSKLCRFAGHCKRFYSVAEHCVLMARNFKVNFGHPTMRQVMKAIRRGLLMHDITETIIPDFVRPIKHLLYIWTPDGMVSFTVFEEGLLEDLLMGLERQYDWSEPVSATGPTIKEIDSAMLATEGEQVMNKSERRWGSLPKPLPIELRCWEPEVAYQQFMECYDEYFVKEMGLDG</sequence>
<dbReference type="Gene3D" id="1.10.3210.10">
    <property type="entry name" value="Hypothetical protein af1432"/>
    <property type="match status" value="1"/>
</dbReference>
<evidence type="ECO:0008006" key="2">
    <source>
        <dbReference type="Google" id="ProtNLM"/>
    </source>
</evidence>
<protein>
    <recommendedName>
        <fullName evidence="2">HD domain-containing protein</fullName>
    </recommendedName>
</protein>
<name>A0A0F9SPV6_9ZZZZ</name>
<dbReference type="SUPFAM" id="SSF109604">
    <property type="entry name" value="HD-domain/PDEase-like"/>
    <property type="match status" value="1"/>
</dbReference>
<gene>
    <name evidence="1" type="ORF">LCGC14_0747730</name>
</gene>
<dbReference type="EMBL" id="LAZR01001789">
    <property type="protein sequence ID" value="KKN38991.1"/>
    <property type="molecule type" value="Genomic_DNA"/>
</dbReference>
<proteinExistence type="predicted"/>
<accession>A0A0F9SPV6</accession>
<comment type="caution">
    <text evidence="1">The sequence shown here is derived from an EMBL/GenBank/DDBJ whole genome shotgun (WGS) entry which is preliminary data.</text>
</comment>
<dbReference type="AlphaFoldDB" id="A0A0F9SPV6"/>
<evidence type="ECO:0000313" key="1">
    <source>
        <dbReference type="EMBL" id="KKN38991.1"/>
    </source>
</evidence>
<reference evidence="1" key="1">
    <citation type="journal article" date="2015" name="Nature">
        <title>Complex archaea that bridge the gap between prokaryotes and eukaryotes.</title>
        <authorList>
            <person name="Spang A."/>
            <person name="Saw J.H."/>
            <person name="Jorgensen S.L."/>
            <person name="Zaremba-Niedzwiedzka K."/>
            <person name="Martijn J."/>
            <person name="Lind A.E."/>
            <person name="van Eijk R."/>
            <person name="Schleper C."/>
            <person name="Guy L."/>
            <person name="Ettema T.J."/>
        </authorList>
    </citation>
    <scope>NUCLEOTIDE SEQUENCE</scope>
</reference>
<organism evidence="1">
    <name type="scientific">marine sediment metagenome</name>
    <dbReference type="NCBI Taxonomy" id="412755"/>
    <lineage>
        <taxon>unclassified sequences</taxon>
        <taxon>metagenomes</taxon>
        <taxon>ecological metagenomes</taxon>
    </lineage>
</organism>